<feature type="transmembrane region" description="Helical" evidence="8">
    <location>
        <begin position="671"/>
        <end position="693"/>
    </location>
</feature>
<evidence type="ECO:0000256" key="3">
    <source>
        <dbReference type="ARBA" id="ARBA00022475"/>
    </source>
</evidence>
<feature type="domain" description="SSD" evidence="10">
    <location>
        <begin position="179"/>
        <end position="328"/>
    </location>
</feature>
<feature type="transmembrane region" description="Helical" evidence="8">
    <location>
        <begin position="604"/>
        <end position="625"/>
    </location>
</feature>
<name>A0A917QIC2_9ACTN</name>
<evidence type="ECO:0000259" key="10">
    <source>
        <dbReference type="PROSITE" id="PS50156"/>
    </source>
</evidence>
<dbReference type="PANTHER" id="PTHR33406">
    <property type="entry name" value="MEMBRANE PROTEIN MJ1562-RELATED"/>
    <property type="match status" value="1"/>
</dbReference>
<dbReference type="Gene3D" id="1.20.1640.10">
    <property type="entry name" value="Multidrug efflux transporter AcrB transmembrane domain"/>
    <property type="match status" value="2"/>
</dbReference>
<evidence type="ECO:0000256" key="4">
    <source>
        <dbReference type="ARBA" id="ARBA00022692"/>
    </source>
</evidence>
<dbReference type="RefSeq" id="WP_189320522.1">
    <property type="nucleotide sequence ID" value="NZ_BMPQ01000002.1"/>
</dbReference>
<dbReference type="InterPro" id="IPR000731">
    <property type="entry name" value="SSD"/>
</dbReference>
<feature type="transmembrane region" description="Helical" evidence="8">
    <location>
        <begin position="564"/>
        <end position="584"/>
    </location>
</feature>
<evidence type="ECO:0000256" key="1">
    <source>
        <dbReference type="ARBA" id="ARBA00004651"/>
    </source>
</evidence>
<proteinExistence type="inferred from homology"/>
<dbReference type="PANTHER" id="PTHR33406:SF11">
    <property type="entry name" value="MEMBRANE PROTEIN SCO6666-RELATED"/>
    <property type="match status" value="1"/>
</dbReference>
<dbReference type="AlphaFoldDB" id="A0A917QIC2"/>
<sequence>MAALARWCVRHRLLVVLLWILALGGTTAAAAVAGSAYSNDYKVPGTESGRAAQLLQKSFPDLGGDSDTIVWHTGSDTGFVRAADVEQTMKVTLDKIEDLPGVASVTDPYDSQGAGRISADGRTAYATVTFDEQSKDVDQAEVQAVVDTAKDAETDGLQVELGGNAIGLTESSGGHVAEVVGVIVAAVVLFLAFGSLAASMLPIATALVSVGTAYAGIVLLGHFMTVADFAPMLGMLVGLGVGIDYALFIVTRHRRGLKRGLPVEEAARNAVTTTGRAVVFAGATVCIALLGMLILRLSFLNGVAIAASLTVLLTVAASVTLLPSLLSFIGMRALSRRERRHLDEHGPAPELPTGFAARWSAFVERHPKLLGVVALAVMTVLALPTLGLHLGTSDQGNNPETATTRQAYDLLAGGTSRSESGGGFGPGVNGPLTLVTEVDGAQDRLALDNLDTTLRSTEGVASVTPVTYDTGGDTAYLTVVPESSPQSQKTSDLVDRLRTDVLPRAETDTSLDVHVGGVTAGYDDFAEVIIGKLPLFVGVVIGLGCLLLLLAFRSIGIPLKAAAMNVAAVAAAFGVVIAIFQWGWGSELLGLGSAGPIEPFLPVIMVSVLFGLSMDYQVFLVSRMYEEWLETGDNRRAVRVGLAETSRVINSAAVIMISVFLAFVLSGDRVIAMFGIALAAAVALDAFVLRTLLVPALMHMLGGANWWLPRWLDRRLPRISIEPPDSSPAVPVGPAGSSHATIPAARDGALRDVLVKERQQDVRDIPG</sequence>
<feature type="transmembrane region" description="Helical" evidence="8">
    <location>
        <begin position="203"/>
        <end position="223"/>
    </location>
</feature>
<keyword evidence="9" id="KW-0732">Signal</keyword>
<comment type="similarity">
    <text evidence="2">Belongs to the resistance-nodulation-cell division (RND) (TC 2.A.6) family. MmpL subfamily.</text>
</comment>
<evidence type="ECO:0000256" key="9">
    <source>
        <dbReference type="SAM" id="SignalP"/>
    </source>
</evidence>
<keyword evidence="12" id="KW-1185">Reference proteome</keyword>
<accession>A0A917QIC2</accession>
<feature type="transmembrane region" description="Helical" evidence="8">
    <location>
        <begin position="229"/>
        <end position="250"/>
    </location>
</feature>
<protein>
    <submittedName>
        <fullName evidence="11">Membrane protein</fullName>
    </submittedName>
</protein>
<evidence type="ECO:0000256" key="5">
    <source>
        <dbReference type="ARBA" id="ARBA00022989"/>
    </source>
</evidence>
<feature type="transmembrane region" description="Helical" evidence="8">
    <location>
        <begin position="646"/>
        <end position="665"/>
    </location>
</feature>
<feature type="transmembrane region" description="Helical" evidence="8">
    <location>
        <begin position="277"/>
        <end position="299"/>
    </location>
</feature>
<evidence type="ECO:0000313" key="12">
    <source>
        <dbReference type="Proteomes" id="UP000637788"/>
    </source>
</evidence>
<dbReference type="EMBL" id="BMPQ01000002">
    <property type="protein sequence ID" value="GGK50400.1"/>
    <property type="molecule type" value="Genomic_DNA"/>
</dbReference>
<feature type="region of interest" description="Disordered" evidence="7">
    <location>
        <begin position="725"/>
        <end position="745"/>
    </location>
</feature>
<evidence type="ECO:0000256" key="7">
    <source>
        <dbReference type="SAM" id="MobiDB-lite"/>
    </source>
</evidence>
<reference evidence="11" key="2">
    <citation type="submission" date="2020-09" db="EMBL/GenBank/DDBJ databases">
        <authorList>
            <person name="Sun Q."/>
            <person name="Ohkuma M."/>
        </authorList>
    </citation>
    <scope>NUCLEOTIDE SEQUENCE</scope>
    <source>
        <strain evidence="11">JCM 3035</strain>
    </source>
</reference>
<feature type="transmembrane region" description="Helical" evidence="8">
    <location>
        <begin position="533"/>
        <end position="552"/>
    </location>
</feature>
<keyword evidence="3" id="KW-1003">Cell membrane</keyword>
<keyword evidence="6 8" id="KW-0472">Membrane</keyword>
<evidence type="ECO:0000313" key="11">
    <source>
        <dbReference type="EMBL" id="GGK50400.1"/>
    </source>
</evidence>
<keyword evidence="5 8" id="KW-1133">Transmembrane helix</keyword>
<dbReference type="InterPro" id="IPR004869">
    <property type="entry name" value="MMPL_dom"/>
</dbReference>
<feature type="signal peptide" evidence="9">
    <location>
        <begin position="1"/>
        <end position="28"/>
    </location>
</feature>
<dbReference type="Proteomes" id="UP000637788">
    <property type="component" value="Unassembled WGS sequence"/>
</dbReference>
<feature type="transmembrane region" description="Helical" evidence="8">
    <location>
        <begin position="176"/>
        <end position="196"/>
    </location>
</feature>
<organism evidence="11 12">
    <name type="scientific">Streptomyces flaveus</name>
    <dbReference type="NCBI Taxonomy" id="66370"/>
    <lineage>
        <taxon>Bacteria</taxon>
        <taxon>Bacillati</taxon>
        <taxon>Actinomycetota</taxon>
        <taxon>Actinomycetes</taxon>
        <taxon>Kitasatosporales</taxon>
        <taxon>Streptomycetaceae</taxon>
        <taxon>Streptomyces</taxon>
        <taxon>Streptomyces aurantiacus group</taxon>
    </lineage>
</organism>
<dbReference type="InterPro" id="IPR050545">
    <property type="entry name" value="Mycobact_MmpL"/>
</dbReference>
<comment type="subcellular location">
    <subcellularLocation>
        <location evidence="1">Cell membrane</location>
        <topology evidence="1">Multi-pass membrane protein</topology>
    </subcellularLocation>
</comment>
<feature type="transmembrane region" description="Helical" evidence="8">
    <location>
        <begin position="369"/>
        <end position="390"/>
    </location>
</feature>
<dbReference type="PROSITE" id="PS50156">
    <property type="entry name" value="SSD"/>
    <property type="match status" value="1"/>
</dbReference>
<dbReference type="GO" id="GO:0005886">
    <property type="term" value="C:plasma membrane"/>
    <property type="evidence" value="ECO:0007669"/>
    <property type="project" value="UniProtKB-SubCell"/>
</dbReference>
<dbReference type="SUPFAM" id="SSF82866">
    <property type="entry name" value="Multidrug efflux transporter AcrB transmembrane domain"/>
    <property type="match status" value="2"/>
</dbReference>
<feature type="transmembrane region" description="Helical" evidence="8">
    <location>
        <begin position="305"/>
        <end position="330"/>
    </location>
</feature>
<dbReference type="Pfam" id="PF03176">
    <property type="entry name" value="MMPL"/>
    <property type="match status" value="2"/>
</dbReference>
<reference evidence="11" key="1">
    <citation type="journal article" date="2014" name="Int. J. Syst. Evol. Microbiol.">
        <title>Complete genome sequence of Corynebacterium casei LMG S-19264T (=DSM 44701T), isolated from a smear-ripened cheese.</title>
        <authorList>
            <consortium name="US DOE Joint Genome Institute (JGI-PGF)"/>
            <person name="Walter F."/>
            <person name="Albersmeier A."/>
            <person name="Kalinowski J."/>
            <person name="Ruckert C."/>
        </authorList>
    </citation>
    <scope>NUCLEOTIDE SEQUENCE</scope>
    <source>
        <strain evidence="11">JCM 3035</strain>
    </source>
</reference>
<evidence type="ECO:0000256" key="8">
    <source>
        <dbReference type="SAM" id="Phobius"/>
    </source>
</evidence>
<comment type="caution">
    <text evidence="11">The sequence shown here is derived from an EMBL/GenBank/DDBJ whole genome shotgun (WGS) entry which is preliminary data.</text>
</comment>
<evidence type="ECO:0000256" key="6">
    <source>
        <dbReference type="ARBA" id="ARBA00023136"/>
    </source>
</evidence>
<evidence type="ECO:0000256" key="2">
    <source>
        <dbReference type="ARBA" id="ARBA00010157"/>
    </source>
</evidence>
<gene>
    <name evidence="11" type="ORF">GCM10010094_08290</name>
</gene>
<feature type="chain" id="PRO_5038776563" evidence="9">
    <location>
        <begin position="29"/>
        <end position="767"/>
    </location>
</feature>
<keyword evidence="4 8" id="KW-0812">Transmembrane</keyword>